<evidence type="ECO:0000259" key="3">
    <source>
        <dbReference type="PROSITE" id="PS50004"/>
    </source>
</evidence>
<keyword evidence="5" id="KW-1185">Reference proteome</keyword>
<protein>
    <recommendedName>
        <fullName evidence="3">C2 domain-containing protein</fullName>
    </recommendedName>
</protein>
<dbReference type="PANTHER" id="PTHR45911">
    <property type="entry name" value="C2 DOMAIN-CONTAINING PROTEIN"/>
    <property type="match status" value="1"/>
</dbReference>
<dbReference type="Proteomes" id="UP001209570">
    <property type="component" value="Unassembled WGS sequence"/>
</dbReference>
<dbReference type="InterPro" id="IPR000008">
    <property type="entry name" value="C2_dom"/>
</dbReference>
<evidence type="ECO:0000256" key="2">
    <source>
        <dbReference type="ARBA" id="ARBA00022837"/>
    </source>
</evidence>
<gene>
    <name evidence="4" type="ORF">P43SY_006067</name>
</gene>
<dbReference type="AlphaFoldDB" id="A0AAD5LHI0"/>
<dbReference type="PROSITE" id="PS50004">
    <property type="entry name" value="C2"/>
    <property type="match status" value="1"/>
</dbReference>
<dbReference type="InterPro" id="IPR035892">
    <property type="entry name" value="C2_domain_sf"/>
</dbReference>
<reference evidence="4" key="1">
    <citation type="submission" date="2021-12" db="EMBL/GenBank/DDBJ databases">
        <title>Prjna785345.</title>
        <authorList>
            <person name="Rujirawat T."/>
            <person name="Krajaejun T."/>
        </authorList>
    </citation>
    <scope>NUCLEOTIDE SEQUENCE</scope>
    <source>
        <strain evidence="4">Pi057C3</strain>
    </source>
</reference>
<sequence length="242" mass="27128">MPTLTVTLLSASDLPASDTGAFQGGKSDPYVHFQLGHQIQRSTCVEKTLNPVWQPAENFEFEIENVRTEVLRVVIYDHDTWNPDDLIASTAVPLTKFIGHEGKLVSETLALVLPDEFESQNRKSSIQLEFRLSMHDSSKKVFLVWENETYSPTSGWHPCDSSDRMQWSSYDEKRTSSRFEEIAPAIPAHLVGKGWGYSAKRGDPQGWVYASTFAGPWGGKTALSFARRRLWENICEAADGSA</sequence>
<dbReference type="Pfam" id="PF00168">
    <property type="entry name" value="C2"/>
    <property type="match status" value="1"/>
</dbReference>
<dbReference type="SUPFAM" id="SSF49562">
    <property type="entry name" value="C2 domain (Calcium/lipid-binding domain, CaLB)"/>
    <property type="match status" value="1"/>
</dbReference>
<dbReference type="Gene3D" id="2.60.40.150">
    <property type="entry name" value="C2 domain"/>
    <property type="match status" value="1"/>
</dbReference>
<evidence type="ECO:0000313" key="5">
    <source>
        <dbReference type="Proteomes" id="UP001209570"/>
    </source>
</evidence>
<dbReference type="PANTHER" id="PTHR45911:SF7">
    <property type="entry name" value="C2 DOMAIN-CONTAINING PROTEIN"/>
    <property type="match status" value="1"/>
</dbReference>
<proteinExistence type="predicted"/>
<dbReference type="EMBL" id="JAKCXM010000194">
    <property type="protein sequence ID" value="KAJ0399089.1"/>
    <property type="molecule type" value="Genomic_DNA"/>
</dbReference>
<evidence type="ECO:0000256" key="1">
    <source>
        <dbReference type="ARBA" id="ARBA00022723"/>
    </source>
</evidence>
<dbReference type="CDD" id="cd00030">
    <property type="entry name" value="C2"/>
    <property type="match status" value="1"/>
</dbReference>
<accession>A0AAD5LHI0</accession>
<keyword evidence="2" id="KW-0106">Calcium</keyword>
<keyword evidence="1" id="KW-0479">Metal-binding</keyword>
<name>A0AAD5LHI0_PYTIN</name>
<feature type="domain" description="C2" evidence="3">
    <location>
        <begin position="1"/>
        <end position="109"/>
    </location>
</feature>
<dbReference type="SMART" id="SM00239">
    <property type="entry name" value="C2"/>
    <property type="match status" value="1"/>
</dbReference>
<dbReference type="PRINTS" id="PR00360">
    <property type="entry name" value="C2DOMAIN"/>
</dbReference>
<organism evidence="4 5">
    <name type="scientific">Pythium insidiosum</name>
    <name type="common">Pythiosis disease agent</name>
    <dbReference type="NCBI Taxonomy" id="114742"/>
    <lineage>
        <taxon>Eukaryota</taxon>
        <taxon>Sar</taxon>
        <taxon>Stramenopiles</taxon>
        <taxon>Oomycota</taxon>
        <taxon>Peronosporomycetes</taxon>
        <taxon>Pythiales</taxon>
        <taxon>Pythiaceae</taxon>
        <taxon>Pythium</taxon>
    </lineage>
</organism>
<dbReference type="GO" id="GO:0046872">
    <property type="term" value="F:metal ion binding"/>
    <property type="evidence" value="ECO:0007669"/>
    <property type="project" value="UniProtKB-KW"/>
</dbReference>
<comment type="caution">
    <text evidence="4">The sequence shown here is derived from an EMBL/GenBank/DDBJ whole genome shotgun (WGS) entry which is preliminary data.</text>
</comment>
<evidence type="ECO:0000313" key="4">
    <source>
        <dbReference type="EMBL" id="KAJ0399089.1"/>
    </source>
</evidence>